<keyword evidence="4" id="KW-0067">ATP-binding</keyword>
<dbReference type="PROSITE" id="PS50162">
    <property type="entry name" value="RECA_2"/>
    <property type="match status" value="1"/>
</dbReference>
<evidence type="ECO:0000256" key="2">
    <source>
        <dbReference type="ARBA" id="ARBA00022741"/>
    </source>
</evidence>
<dbReference type="GO" id="GO:0000400">
    <property type="term" value="F:four-way junction DNA binding"/>
    <property type="evidence" value="ECO:0007669"/>
    <property type="project" value="TreeGrafter"/>
</dbReference>
<protein>
    <recommendedName>
        <fullName evidence="7">DNA repair protein RAD51 homolog 3</fullName>
    </recommendedName>
</protein>
<dbReference type="GO" id="GO:0005524">
    <property type="term" value="F:ATP binding"/>
    <property type="evidence" value="ECO:0007669"/>
    <property type="project" value="UniProtKB-KW"/>
</dbReference>
<dbReference type="GO" id="GO:0005657">
    <property type="term" value="C:replication fork"/>
    <property type="evidence" value="ECO:0007669"/>
    <property type="project" value="TreeGrafter"/>
</dbReference>
<dbReference type="GO" id="GO:0000707">
    <property type="term" value="P:meiotic DNA recombinase assembly"/>
    <property type="evidence" value="ECO:0007669"/>
    <property type="project" value="TreeGrafter"/>
</dbReference>
<organism evidence="9">
    <name type="scientific">Notodromas monacha</name>
    <dbReference type="NCBI Taxonomy" id="399045"/>
    <lineage>
        <taxon>Eukaryota</taxon>
        <taxon>Metazoa</taxon>
        <taxon>Ecdysozoa</taxon>
        <taxon>Arthropoda</taxon>
        <taxon>Crustacea</taxon>
        <taxon>Oligostraca</taxon>
        <taxon>Ostracoda</taxon>
        <taxon>Podocopa</taxon>
        <taxon>Podocopida</taxon>
        <taxon>Cypridocopina</taxon>
        <taxon>Cypridoidea</taxon>
        <taxon>Cyprididae</taxon>
        <taxon>Notodromas</taxon>
    </lineage>
</organism>
<keyword evidence="2" id="KW-0547">Nucleotide-binding</keyword>
<evidence type="ECO:0000256" key="4">
    <source>
        <dbReference type="ARBA" id="ARBA00022840"/>
    </source>
</evidence>
<dbReference type="SUPFAM" id="SSF52540">
    <property type="entry name" value="P-loop containing nucleoside triphosphate hydrolases"/>
    <property type="match status" value="1"/>
</dbReference>
<dbReference type="EMBL" id="OA882328">
    <property type="protein sequence ID" value="CAD7274738.1"/>
    <property type="molecule type" value="Genomic_DNA"/>
</dbReference>
<evidence type="ECO:0000256" key="7">
    <source>
        <dbReference type="ARBA" id="ARBA00040674"/>
    </source>
</evidence>
<dbReference type="EMBL" id="CAJPEX010000291">
    <property type="protein sequence ID" value="CAG0914890.1"/>
    <property type="molecule type" value="Genomic_DNA"/>
</dbReference>
<dbReference type="InterPro" id="IPR027417">
    <property type="entry name" value="P-loop_NTPase"/>
</dbReference>
<dbReference type="InterPro" id="IPR013632">
    <property type="entry name" value="Rad51_C"/>
</dbReference>
<dbReference type="OrthoDB" id="5957327at2759"/>
<dbReference type="InterPro" id="IPR052093">
    <property type="entry name" value="HR_Repair_Mediator"/>
</dbReference>
<evidence type="ECO:0000313" key="10">
    <source>
        <dbReference type="Proteomes" id="UP000678499"/>
    </source>
</evidence>
<comment type="subcellular location">
    <subcellularLocation>
        <location evidence="1">Nucleus</location>
    </subcellularLocation>
</comment>
<feature type="domain" description="RecA family profile 1" evidence="8">
    <location>
        <begin position="1"/>
        <end position="245"/>
    </location>
</feature>
<dbReference type="Proteomes" id="UP000678499">
    <property type="component" value="Unassembled WGS sequence"/>
</dbReference>
<evidence type="ECO:0000256" key="3">
    <source>
        <dbReference type="ARBA" id="ARBA00022763"/>
    </source>
</evidence>
<dbReference type="AlphaFoldDB" id="A0A7R9GA29"/>
<keyword evidence="3" id="KW-0227">DNA damage</keyword>
<dbReference type="GO" id="GO:0033065">
    <property type="term" value="C:Rad51C-XRCC3 complex"/>
    <property type="evidence" value="ECO:0007669"/>
    <property type="project" value="TreeGrafter"/>
</dbReference>
<dbReference type="GO" id="GO:0033063">
    <property type="term" value="C:Rad51B-Rad51C-Rad51D-XRCC2 complex"/>
    <property type="evidence" value="ECO:0007669"/>
    <property type="project" value="TreeGrafter"/>
</dbReference>
<dbReference type="Pfam" id="PF08423">
    <property type="entry name" value="Rad51"/>
    <property type="match status" value="1"/>
</dbReference>
<dbReference type="PANTHER" id="PTHR46239">
    <property type="entry name" value="DNA REPAIR PROTEIN RAD51 HOMOLOG 3 RAD51C"/>
    <property type="match status" value="1"/>
</dbReference>
<evidence type="ECO:0000256" key="5">
    <source>
        <dbReference type="ARBA" id="ARBA00023204"/>
    </source>
</evidence>
<reference evidence="9" key="1">
    <citation type="submission" date="2020-11" db="EMBL/GenBank/DDBJ databases">
        <authorList>
            <person name="Tran Van P."/>
        </authorList>
    </citation>
    <scope>NUCLEOTIDE SEQUENCE</scope>
</reference>
<evidence type="ECO:0000256" key="1">
    <source>
        <dbReference type="ARBA" id="ARBA00004123"/>
    </source>
</evidence>
<proteinExistence type="predicted"/>
<evidence type="ECO:0000256" key="6">
    <source>
        <dbReference type="ARBA" id="ARBA00023242"/>
    </source>
</evidence>
<dbReference type="InterPro" id="IPR020588">
    <property type="entry name" value="RecA_ATP-bd"/>
</dbReference>
<evidence type="ECO:0000259" key="8">
    <source>
        <dbReference type="PROSITE" id="PS50162"/>
    </source>
</evidence>
<keyword evidence="10" id="KW-1185">Reference proteome</keyword>
<keyword evidence="6" id="KW-0539">Nucleus</keyword>
<dbReference type="GO" id="GO:0008821">
    <property type="term" value="F:crossover junction DNA endonuclease activity"/>
    <property type="evidence" value="ECO:0007669"/>
    <property type="project" value="TreeGrafter"/>
</dbReference>
<keyword evidence="5" id="KW-0234">DNA repair</keyword>
<dbReference type="GO" id="GO:0007131">
    <property type="term" value="P:reciprocal meiotic recombination"/>
    <property type="evidence" value="ECO:0007669"/>
    <property type="project" value="TreeGrafter"/>
</dbReference>
<accession>A0A7R9GA29</accession>
<dbReference type="GO" id="GO:0140664">
    <property type="term" value="F:ATP-dependent DNA damage sensor activity"/>
    <property type="evidence" value="ECO:0007669"/>
    <property type="project" value="InterPro"/>
</dbReference>
<dbReference type="Gene3D" id="3.40.50.300">
    <property type="entry name" value="P-loop containing nucleotide triphosphate hydrolases"/>
    <property type="match status" value="1"/>
</dbReference>
<name>A0A7R9GA29_9CRUS</name>
<dbReference type="PANTHER" id="PTHR46239:SF1">
    <property type="entry name" value="DNA REPAIR PROTEIN RAD51 HOMOLOG 3"/>
    <property type="match status" value="1"/>
</dbReference>
<gene>
    <name evidence="9" type="ORF">NMOB1V02_LOCUS2560</name>
</gene>
<sequence length="245" mass="26564">MNFFVPTGISTIDDALRGGIPLPGVTEIFGEPGCGKTRICMEICKNAMFSSSIRKGGVSALFIDTVSTFRCTEFREMLRNGVEQSKCMLLSPTNMDELLAVIAGLRKIAKNIPSLGVVAIDCFGHPFRCSRISSDQIELAKILNNVHQDLLQASRHFGFAVGKYGISCLSRGNERLVLFPVLTNQLTVDMKDGYATVPALGESWGQCAGMRLEIVRGLDSCVTVNLFKSPFGEGVRSNPSDAKCS</sequence>
<evidence type="ECO:0000313" key="9">
    <source>
        <dbReference type="EMBL" id="CAD7274738.1"/>
    </source>
</evidence>